<protein>
    <submittedName>
        <fullName evidence="2">Putative transmembrane anti-sigma factor</fullName>
    </submittedName>
</protein>
<organism evidence="2">
    <name type="scientific">Solibacter usitatus (strain Ellin6076)</name>
    <dbReference type="NCBI Taxonomy" id="234267"/>
    <lineage>
        <taxon>Bacteria</taxon>
        <taxon>Pseudomonadati</taxon>
        <taxon>Acidobacteriota</taxon>
        <taxon>Terriglobia</taxon>
        <taxon>Bryobacterales</taxon>
        <taxon>Solibacteraceae</taxon>
        <taxon>Candidatus Solibacter</taxon>
    </lineage>
</organism>
<dbReference type="InParanoid" id="Q02C93"/>
<dbReference type="EMBL" id="CP000473">
    <property type="protein sequence ID" value="ABJ81323.1"/>
    <property type="molecule type" value="Genomic_DNA"/>
</dbReference>
<dbReference type="OrthoDB" id="3522768at2"/>
<name>Q02C93_SOLUE</name>
<evidence type="ECO:0000256" key="1">
    <source>
        <dbReference type="SAM" id="Phobius"/>
    </source>
</evidence>
<dbReference type="AlphaFoldDB" id="Q02C93"/>
<sequence length="164" mass="18458">MICPLDIPENAQVLIDYGAGKLDSERTATLERHMEHCLSCRQFVAEQRALCEAMDSWEAPPVSRDFDRRLYARIEQEVSVWEMLARPFRPLFVRRGLPVAAAACLVVLAGALIDQPPGSQALPPKDTAQMESVQPEQVEQALDAMEMLSEFSHHVRRDGQESKL</sequence>
<dbReference type="Gene3D" id="1.10.10.1320">
    <property type="entry name" value="Anti-sigma factor, zinc-finger domain"/>
    <property type="match status" value="1"/>
</dbReference>
<gene>
    <name evidence="2" type="ordered locus">Acid_0311</name>
</gene>
<keyword evidence="1" id="KW-1133">Transmembrane helix</keyword>
<accession>Q02C93</accession>
<dbReference type="HOGENOM" id="CLU_1617930_0_0_0"/>
<dbReference type="InterPro" id="IPR041916">
    <property type="entry name" value="Anti_sigma_zinc_sf"/>
</dbReference>
<feature type="transmembrane region" description="Helical" evidence="1">
    <location>
        <begin position="92"/>
        <end position="113"/>
    </location>
</feature>
<keyword evidence="1" id="KW-0472">Membrane</keyword>
<evidence type="ECO:0000313" key="2">
    <source>
        <dbReference type="EMBL" id="ABJ81323.1"/>
    </source>
</evidence>
<dbReference type="KEGG" id="sus:Acid_0311"/>
<keyword evidence="1 2" id="KW-0812">Transmembrane</keyword>
<dbReference type="STRING" id="234267.Acid_0311"/>
<reference evidence="2" key="1">
    <citation type="submission" date="2006-10" db="EMBL/GenBank/DDBJ databases">
        <title>Complete sequence of Solibacter usitatus Ellin6076.</title>
        <authorList>
            <consortium name="US DOE Joint Genome Institute"/>
            <person name="Copeland A."/>
            <person name="Lucas S."/>
            <person name="Lapidus A."/>
            <person name="Barry K."/>
            <person name="Detter J.C."/>
            <person name="Glavina del Rio T."/>
            <person name="Hammon N."/>
            <person name="Israni S."/>
            <person name="Dalin E."/>
            <person name="Tice H."/>
            <person name="Pitluck S."/>
            <person name="Thompson L.S."/>
            <person name="Brettin T."/>
            <person name="Bruce D."/>
            <person name="Han C."/>
            <person name="Tapia R."/>
            <person name="Gilna P."/>
            <person name="Schmutz J."/>
            <person name="Larimer F."/>
            <person name="Land M."/>
            <person name="Hauser L."/>
            <person name="Kyrpides N."/>
            <person name="Mikhailova N."/>
            <person name="Janssen P.H."/>
            <person name="Kuske C.R."/>
            <person name="Richardson P."/>
        </authorList>
    </citation>
    <scope>NUCLEOTIDE SEQUENCE</scope>
    <source>
        <strain evidence="2">Ellin6076</strain>
    </source>
</reference>
<proteinExistence type="predicted"/>